<sequence>MVSSPTKFYLEDDFDPKQFQEQYLSDKTNLSADFLDFPMTNLTKTFSEGKIKGHTLLDISVGTMVCQLLPACDHFENIIVLKSRDKYITELKRWANSPTGLLDWGHLAKPYVDTEGKSENFQKKEEKVRSAAQHVMKIDLEKENIVEPMVLPQADAIISYRIPDVVSQEEKDYRKLVRKFQNYLKPGGIIIIVGDLDNTHYTVGKDKFHALNYNEDFVKKALVGGGFVVDHSEVKKRTAVSDLTDYKAVMFTFFSLLSDFESHIQIWKMVVSHNKH</sequence>
<comment type="caution">
    <text evidence="5">The sequence shown here is derived from an EMBL/GenBank/DDBJ whole genome shotgun (WGS) entry which is preliminary data.</text>
</comment>
<accession>A0ABN9L4C3</accession>
<comment type="similarity">
    <text evidence="1">Belongs to the class I-like SAM-binding methyltransferase superfamily. NNMT/PNMT/TEMT family.</text>
</comment>
<evidence type="ECO:0000256" key="4">
    <source>
        <dbReference type="ARBA" id="ARBA00022691"/>
    </source>
</evidence>
<evidence type="ECO:0000256" key="3">
    <source>
        <dbReference type="ARBA" id="ARBA00022679"/>
    </source>
</evidence>
<name>A0ABN9L4C3_9NEOB</name>
<keyword evidence="2" id="KW-0489">Methyltransferase</keyword>
<evidence type="ECO:0000256" key="2">
    <source>
        <dbReference type="ARBA" id="ARBA00022603"/>
    </source>
</evidence>
<gene>
    <name evidence="5" type="ORF">RIMI_LOCUS5247190</name>
</gene>
<evidence type="ECO:0000256" key="1">
    <source>
        <dbReference type="ARBA" id="ARBA00007996"/>
    </source>
</evidence>
<dbReference type="SUPFAM" id="SSF53335">
    <property type="entry name" value="S-adenosyl-L-methionine-dependent methyltransferases"/>
    <property type="match status" value="1"/>
</dbReference>
<dbReference type="Gene3D" id="3.40.50.150">
    <property type="entry name" value="Vaccinia Virus protein VP39"/>
    <property type="match status" value="1"/>
</dbReference>
<organism evidence="5 6">
    <name type="scientific">Ranitomeya imitator</name>
    <name type="common">mimic poison frog</name>
    <dbReference type="NCBI Taxonomy" id="111125"/>
    <lineage>
        <taxon>Eukaryota</taxon>
        <taxon>Metazoa</taxon>
        <taxon>Chordata</taxon>
        <taxon>Craniata</taxon>
        <taxon>Vertebrata</taxon>
        <taxon>Euteleostomi</taxon>
        <taxon>Amphibia</taxon>
        <taxon>Batrachia</taxon>
        <taxon>Anura</taxon>
        <taxon>Neobatrachia</taxon>
        <taxon>Hyloidea</taxon>
        <taxon>Dendrobatidae</taxon>
        <taxon>Dendrobatinae</taxon>
        <taxon>Ranitomeya</taxon>
    </lineage>
</organism>
<protein>
    <submittedName>
        <fullName evidence="5">Uncharacterized protein</fullName>
    </submittedName>
</protein>
<evidence type="ECO:0000313" key="5">
    <source>
        <dbReference type="EMBL" id="CAJ0932752.1"/>
    </source>
</evidence>
<dbReference type="Pfam" id="PF01234">
    <property type="entry name" value="NNMT_PNMT_TEMT"/>
    <property type="match status" value="1"/>
</dbReference>
<keyword evidence="3" id="KW-0808">Transferase</keyword>
<dbReference type="PROSITE" id="PS51681">
    <property type="entry name" value="SAM_MT_NNMT_PNMT_TEMT"/>
    <property type="match status" value="1"/>
</dbReference>
<dbReference type="InterPro" id="IPR029063">
    <property type="entry name" value="SAM-dependent_MTases_sf"/>
</dbReference>
<evidence type="ECO:0000313" key="6">
    <source>
        <dbReference type="Proteomes" id="UP001176940"/>
    </source>
</evidence>
<dbReference type="PANTHER" id="PTHR10867:SF32">
    <property type="entry name" value="NICOTINAMIDE N-METHYLTRANSFERASE"/>
    <property type="match status" value="1"/>
</dbReference>
<dbReference type="EMBL" id="CAUEEQ010008883">
    <property type="protein sequence ID" value="CAJ0932752.1"/>
    <property type="molecule type" value="Genomic_DNA"/>
</dbReference>
<keyword evidence="4" id="KW-0949">S-adenosyl-L-methionine</keyword>
<dbReference type="InterPro" id="IPR000940">
    <property type="entry name" value="NNMT_TEMT_trans"/>
</dbReference>
<proteinExistence type="inferred from homology"/>
<reference evidence="5" key="1">
    <citation type="submission" date="2023-07" db="EMBL/GenBank/DDBJ databases">
        <authorList>
            <person name="Stuckert A."/>
        </authorList>
    </citation>
    <scope>NUCLEOTIDE SEQUENCE</scope>
</reference>
<keyword evidence="6" id="KW-1185">Reference proteome</keyword>
<dbReference type="Proteomes" id="UP001176940">
    <property type="component" value="Unassembled WGS sequence"/>
</dbReference>
<dbReference type="PANTHER" id="PTHR10867">
    <property type="entry name" value="NNMT/PNMT/TEMT FAMILY MEMBER"/>
    <property type="match status" value="1"/>
</dbReference>